<dbReference type="EMBL" id="MBDN02000075">
    <property type="protein sequence ID" value="RLN81580.1"/>
    <property type="molecule type" value="Genomic_DNA"/>
</dbReference>
<dbReference type="Proteomes" id="UP000792063">
    <property type="component" value="Unassembled WGS sequence"/>
</dbReference>
<dbReference type="GO" id="GO:0045277">
    <property type="term" value="C:respiratory chain complex IV"/>
    <property type="evidence" value="ECO:0007669"/>
    <property type="project" value="InterPro"/>
</dbReference>
<comment type="caution">
    <text evidence="6">The sequence shown here is derived from an EMBL/GenBank/DDBJ whole genome shotgun (WGS) entry which is preliminary data.</text>
</comment>
<dbReference type="InterPro" id="IPR002124">
    <property type="entry name" value="Cyt_c_oxidase_su5b"/>
</dbReference>
<evidence type="ECO:0000313" key="9">
    <source>
        <dbReference type="Proteomes" id="UP000285624"/>
    </source>
</evidence>
<evidence type="ECO:0000313" key="8">
    <source>
        <dbReference type="Proteomes" id="UP000277300"/>
    </source>
</evidence>
<evidence type="ECO:0000313" key="4">
    <source>
        <dbReference type="EMBL" id="KAG2529083.1"/>
    </source>
</evidence>
<reference evidence="8 9" key="2">
    <citation type="submission" date="2018-07" db="EMBL/GenBank/DDBJ databases">
        <title>Genome sequencing of oomycete isolates from Chile give support for New Zealand origin for Phytophthora kernoviae and make available the first Nothophytophthora sp. genome.</title>
        <authorList>
            <person name="Studholme D.J."/>
            <person name="Sanfuentes E."/>
            <person name="Panda P."/>
            <person name="Hill R."/>
            <person name="Sambles C."/>
            <person name="Grant M."/>
            <person name="Williams N.M."/>
            <person name="Mcdougal R.L."/>
        </authorList>
    </citation>
    <scope>NUCLEOTIDE SEQUENCE [LARGE SCALE GENOMIC DNA]</scope>
    <source>
        <strain evidence="5">Chile2</strain>
        <strain evidence="7">Chile4</strain>
        <strain evidence="6">Chile6</strain>
    </source>
</reference>
<evidence type="ECO:0000313" key="6">
    <source>
        <dbReference type="EMBL" id="RLN65877.1"/>
    </source>
</evidence>
<dbReference type="Proteomes" id="UP000285624">
    <property type="component" value="Unassembled WGS sequence"/>
</dbReference>
<dbReference type="STRING" id="325452.A0A3F2RWY5"/>
<dbReference type="EMBL" id="JPWU03000051">
    <property type="protein sequence ID" value="KAG2529083.1"/>
    <property type="molecule type" value="Genomic_DNA"/>
</dbReference>
<dbReference type="PANTHER" id="PTHR10122:SF0">
    <property type="entry name" value="CYTOCHROME C OXIDASE SUBUNIT 5B, ISOFORM A-RELATED"/>
    <property type="match status" value="1"/>
</dbReference>
<evidence type="ECO:0000256" key="2">
    <source>
        <dbReference type="ARBA" id="ARBA00022833"/>
    </source>
</evidence>
<evidence type="ECO:0000313" key="3">
    <source>
        <dbReference type="EMBL" id="KAG2523648.1"/>
    </source>
</evidence>
<dbReference type="PANTHER" id="PTHR10122">
    <property type="entry name" value="CYTOCHROME C OXIDASE SUBUNIT 5B, MITOCHONDRIAL"/>
    <property type="match status" value="1"/>
</dbReference>
<protein>
    <submittedName>
        <fullName evidence="6">Uncharacterized protein</fullName>
    </submittedName>
</protein>
<dbReference type="GO" id="GO:0046872">
    <property type="term" value="F:metal ion binding"/>
    <property type="evidence" value="ECO:0007669"/>
    <property type="project" value="UniProtKB-KW"/>
</dbReference>
<evidence type="ECO:0000256" key="1">
    <source>
        <dbReference type="ARBA" id="ARBA00022723"/>
    </source>
</evidence>
<keyword evidence="2" id="KW-0862">Zinc</keyword>
<accession>A0A3F2RWY5</accession>
<sequence>MFEQEKFLFRLPVVTLKMSLVTRVFAPLRRPAAVAARSFSAVGGIPNDDTHVVGRERDEFEAAKIGVTQFNRDPLESEETQGNSKDDPILVPSFNDVRTVGVSHNDASYLYWFNLKKGQVHYLPEIEKYFMLYNPEELAQLVKEVEAKQQ</sequence>
<reference evidence="3" key="3">
    <citation type="submission" date="2020-06" db="EMBL/GenBank/DDBJ databases">
        <authorList>
            <person name="Studholme D.J."/>
        </authorList>
    </citation>
    <scope>NUCLEOTIDE SEQUENCE</scope>
    <source>
        <strain evidence="3">NZFS 2646</strain>
        <strain evidence="4">NZFS 3630</strain>
    </source>
</reference>
<dbReference type="GO" id="GO:0005740">
    <property type="term" value="C:mitochondrial envelope"/>
    <property type="evidence" value="ECO:0007669"/>
    <property type="project" value="InterPro"/>
</dbReference>
<dbReference type="SUPFAM" id="SSF57802">
    <property type="entry name" value="Rubredoxin-like"/>
    <property type="match status" value="1"/>
</dbReference>
<proteinExistence type="predicted"/>
<dbReference type="Pfam" id="PF01215">
    <property type="entry name" value="COX5B"/>
    <property type="match status" value="1"/>
</dbReference>
<gene>
    <name evidence="5" type="ORF">BBI17_003726</name>
    <name evidence="7" type="ORF">BBO99_00003601</name>
    <name evidence="6" type="ORF">BBP00_00002606</name>
    <name evidence="3" type="ORF">JM16_003285</name>
    <name evidence="4" type="ORF">JM18_002947</name>
</gene>
<dbReference type="EMBL" id="JPWV03000133">
    <property type="protein sequence ID" value="KAG2523648.1"/>
    <property type="molecule type" value="Genomic_DNA"/>
</dbReference>
<dbReference type="Proteomes" id="UP000785171">
    <property type="component" value="Unassembled WGS sequence"/>
</dbReference>
<evidence type="ECO:0000313" key="7">
    <source>
        <dbReference type="EMBL" id="RLN81580.1"/>
    </source>
</evidence>
<dbReference type="EMBL" id="MAYM02001037">
    <property type="protein sequence ID" value="RLN27308.1"/>
    <property type="molecule type" value="Genomic_DNA"/>
</dbReference>
<dbReference type="AlphaFoldDB" id="A0A3F2RWY5"/>
<dbReference type="InterPro" id="IPR036972">
    <property type="entry name" value="Cyt_c_oxidase_su5b_sf"/>
</dbReference>
<dbReference type="Proteomes" id="UP000285883">
    <property type="component" value="Unassembled WGS sequence"/>
</dbReference>
<dbReference type="Gene3D" id="2.60.11.10">
    <property type="entry name" value="Cytochrome c oxidase, subunit Vb"/>
    <property type="match status" value="1"/>
</dbReference>
<evidence type="ECO:0000313" key="5">
    <source>
        <dbReference type="EMBL" id="RLN27308.1"/>
    </source>
</evidence>
<dbReference type="EMBL" id="MBDO02000046">
    <property type="protein sequence ID" value="RLN65877.1"/>
    <property type="molecule type" value="Genomic_DNA"/>
</dbReference>
<reference evidence="3" key="1">
    <citation type="journal article" date="2015" name="Genom Data">
        <title>Genome sequences of six Phytophthora species associated with forests in New Zealand.</title>
        <authorList>
            <person name="Studholme D.J."/>
            <person name="McDougal R.L."/>
            <person name="Sambles C."/>
            <person name="Hansen E."/>
            <person name="Hardy G."/>
            <person name="Grant M."/>
            <person name="Ganley R.J."/>
            <person name="Williams N.M."/>
        </authorList>
    </citation>
    <scope>NUCLEOTIDE SEQUENCE</scope>
    <source>
        <strain evidence="3">NZFS 2646</strain>
        <strain evidence="4">NZFS 3630</strain>
    </source>
</reference>
<organism evidence="6 8">
    <name type="scientific">Phytophthora kernoviae</name>
    <dbReference type="NCBI Taxonomy" id="325452"/>
    <lineage>
        <taxon>Eukaryota</taxon>
        <taxon>Sar</taxon>
        <taxon>Stramenopiles</taxon>
        <taxon>Oomycota</taxon>
        <taxon>Peronosporomycetes</taxon>
        <taxon>Peronosporales</taxon>
        <taxon>Peronosporaceae</taxon>
        <taxon>Phytophthora</taxon>
    </lineage>
</organism>
<keyword evidence="9" id="KW-1185">Reference proteome</keyword>
<name>A0A3F2RWY5_9STRA</name>
<dbReference type="OrthoDB" id="10249250at2759"/>
<keyword evidence="1" id="KW-0479">Metal-binding</keyword>
<dbReference type="Proteomes" id="UP000277300">
    <property type="component" value="Unassembled WGS sequence"/>
</dbReference>
<dbReference type="GO" id="GO:0006123">
    <property type="term" value="P:mitochondrial electron transport, cytochrome c to oxygen"/>
    <property type="evidence" value="ECO:0007669"/>
    <property type="project" value="InterPro"/>
</dbReference>